<feature type="compositionally biased region" description="Basic and acidic residues" evidence="1">
    <location>
        <begin position="1"/>
        <end position="15"/>
    </location>
</feature>
<evidence type="ECO:0000313" key="2">
    <source>
        <dbReference type="EMBL" id="GGD42958.1"/>
    </source>
</evidence>
<dbReference type="InterPro" id="IPR006837">
    <property type="entry name" value="Divergent_DAC"/>
</dbReference>
<dbReference type="Gene3D" id="3.20.20.370">
    <property type="entry name" value="Glycoside hydrolase/deacetylase"/>
    <property type="match status" value="1"/>
</dbReference>
<evidence type="ECO:0000256" key="1">
    <source>
        <dbReference type="SAM" id="MobiDB-lite"/>
    </source>
</evidence>
<protein>
    <recommendedName>
        <fullName evidence="4">Divergent polysaccharide deacetylase family protein</fullName>
    </recommendedName>
</protein>
<dbReference type="RefSeq" id="WP_188855359.1">
    <property type="nucleotide sequence ID" value="NZ_BMJJ01000021.1"/>
</dbReference>
<organism evidence="2 3">
    <name type="scientific">Aureimonas glaciei</name>
    <dbReference type="NCBI Taxonomy" id="1776957"/>
    <lineage>
        <taxon>Bacteria</taxon>
        <taxon>Pseudomonadati</taxon>
        <taxon>Pseudomonadota</taxon>
        <taxon>Alphaproteobacteria</taxon>
        <taxon>Hyphomicrobiales</taxon>
        <taxon>Aurantimonadaceae</taxon>
        <taxon>Aureimonas</taxon>
    </lineage>
</organism>
<dbReference type="PANTHER" id="PTHR30105:SF2">
    <property type="entry name" value="DIVERGENT POLYSACCHARIDE DEACETYLASE SUPERFAMILY"/>
    <property type="match status" value="1"/>
</dbReference>
<reference evidence="2" key="1">
    <citation type="journal article" date="2014" name="Int. J. Syst. Evol. Microbiol.">
        <title>Complete genome sequence of Corynebacterium casei LMG S-19264T (=DSM 44701T), isolated from a smear-ripened cheese.</title>
        <authorList>
            <consortium name="US DOE Joint Genome Institute (JGI-PGF)"/>
            <person name="Walter F."/>
            <person name="Albersmeier A."/>
            <person name="Kalinowski J."/>
            <person name="Ruckert C."/>
        </authorList>
    </citation>
    <scope>NUCLEOTIDE SEQUENCE</scope>
    <source>
        <strain evidence="2">CGMCC 1.15493</strain>
    </source>
</reference>
<accession>A0A916YFS8</accession>
<evidence type="ECO:0008006" key="4">
    <source>
        <dbReference type="Google" id="ProtNLM"/>
    </source>
</evidence>
<dbReference type="CDD" id="cd10936">
    <property type="entry name" value="CE4_DAC2"/>
    <property type="match status" value="1"/>
</dbReference>
<dbReference type="InterPro" id="IPR011330">
    <property type="entry name" value="Glyco_hydro/deAcase_b/a-brl"/>
</dbReference>
<feature type="region of interest" description="Disordered" evidence="1">
    <location>
        <begin position="1"/>
        <end position="24"/>
    </location>
</feature>
<gene>
    <name evidence="2" type="ORF">GCM10011335_52030</name>
</gene>
<reference evidence="2" key="2">
    <citation type="submission" date="2020-09" db="EMBL/GenBank/DDBJ databases">
        <authorList>
            <person name="Sun Q."/>
            <person name="Zhou Y."/>
        </authorList>
    </citation>
    <scope>NUCLEOTIDE SEQUENCE</scope>
    <source>
        <strain evidence="2">CGMCC 1.15493</strain>
    </source>
</reference>
<dbReference type="Pfam" id="PF04748">
    <property type="entry name" value="Polysacc_deac_2"/>
    <property type="match status" value="1"/>
</dbReference>
<keyword evidence="3" id="KW-1185">Reference proteome</keyword>
<comment type="caution">
    <text evidence="2">The sequence shown here is derived from an EMBL/GenBank/DDBJ whole genome shotgun (WGS) entry which is preliminary data.</text>
</comment>
<sequence length="393" mass="40616">MLDDLTRPLGRDLRHQGPGRSRRRQRLAAGAAVMTVLAGSLATALTGPALRHVDVFAEAEAARSAALTAAATAAPAPLRPVPAAMPVQSAPLPDPSLPTITYPPGEGGRAGQAITVSDPQSLRQPPTLAHLPDEALLEPGDEGPLPIRAADGRRPFDVYSVAPATAVGTRVAIVVGGLGISQTGTQAAIRTLPAGVTLGFAPGGNSLDRWMQDARRSGHELVLQVPMEPFGYPQTSPGEHTVTAADAAAGAFGDLDWSLSRLTNYVGVMNYMGARLTADPAALQPLATELARRGLMFLDDASSARSTARDVAREAGTVFAAADVLIDAKQDRAAIEAELATLERVARANGSAIGVASAFDVSVAAIADWISAAEARGIRLVPVSALARDPENR</sequence>
<name>A0A916YFS8_9HYPH</name>
<proteinExistence type="predicted"/>
<dbReference type="PANTHER" id="PTHR30105">
    <property type="entry name" value="UNCHARACTERIZED YIBQ-RELATED"/>
    <property type="match status" value="1"/>
</dbReference>
<dbReference type="EMBL" id="BMJJ01000021">
    <property type="protein sequence ID" value="GGD42958.1"/>
    <property type="molecule type" value="Genomic_DNA"/>
</dbReference>
<dbReference type="AlphaFoldDB" id="A0A916YFS8"/>
<dbReference type="GO" id="GO:0005975">
    <property type="term" value="P:carbohydrate metabolic process"/>
    <property type="evidence" value="ECO:0007669"/>
    <property type="project" value="InterPro"/>
</dbReference>
<dbReference type="SUPFAM" id="SSF88713">
    <property type="entry name" value="Glycoside hydrolase/deacetylase"/>
    <property type="match status" value="1"/>
</dbReference>
<dbReference type="Proteomes" id="UP000613160">
    <property type="component" value="Unassembled WGS sequence"/>
</dbReference>
<evidence type="ECO:0000313" key="3">
    <source>
        <dbReference type="Proteomes" id="UP000613160"/>
    </source>
</evidence>